<proteinExistence type="predicted"/>
<protein>
    <submittedName>
        <fullName evidence="1">Uncharacterized protein</fullName>
    </submittedName>
</protein>
<keyword evidence="2" id="KW-1185">Reference proteome</keyword>
<dbReference type="Proteomes" id="UP000299102">
    <property type="component" value="Unassembled WGS sequence"/>
</dbReference>
<dbReference type="EMBL" id="BGZK01001849">
    <property type="protein sequence ID" value="GBP87272.1"/>
    <property type="molecule type" value="Genomic_DNA"/>
</dbReference>
<name>A0A4C1ZIM8_EUMVA</name>
<accession>A0A4C1ZIM8</accession>
<organism evidence="1 2">
    <name type="scientific">Eumeta variegata</name>
    <name type="common">Bagworm moth</name>
    <name type="synonym">Eumeta japonica</name>
    <dbReference type="NCBI Taxonomy" id="151549"/>
    <lineage>
        <taxon>Eukaryota</taxon>
        <taxon>Metazoa</taxon>
        <taxon>Ecdysozoa</taxon>
        <taxon>Arthropoda</taxon>
        <taxon>Hexapoda</taxon>
        <taxon>Insecta</taxon>
        <taxon>Pterygota</taxon>
        <taxon>Neoptera</taxon>
        <taxon>Endopterygota</taxon>
        <taxon>Lepidoptera</taxon>
        <taxon>Glossata</taxon>
        <taxon>Ditrysia</taxon>
        <taxon>Tineoidea</taxon>
        <taxon>Psychidae</taxon>
        <taxon>Oiketicinae</taxon>
        <taxon>Eumeta</taxon>
    </lineage>
</organism>
<evidence type="ECO:0000313" key="1">
    <source>
        <dbReference type="EMBL" id="GBP87272.1"/>
    </source>
</evidence>
<evidence type="ECO:0000313" key="2">
    <source>
        <dbReference type="Proteomes" id="UP000299102"/>
    </source>
</evidence>
<sequence>MRAKHARIGEISVERPRKSLCRILSKKCTSAAFDARRRPLAGCRGGADVPAGSSLVKENPWQDQYFSMIEIFVVCICTYGRNLREYNKRHRPPKCDTRPISTIKSRNKMAVWEREIVRAVAARAHCMVMAAAAT</sequence>
<gene>
    <name evidence="1" type="ORF">EVAR_64181_1</name>
</gene>
<dbReference type="AlphaFoldDB" id="A0A4C1ZIM8"/>
<comment type="caution">
    <text evidence="1">The sequence shown here is derived from an EMBL/GenBank/DDBJ whole genome shotgun (WGS) entry which is preliminary data.</text>
</comment>
<reference evidence="1 2" key="1">
    <citation type="journal article" date="2019" name="Commun. Biol.">
        <title>The bagworm genome reveals a unique fibroin gene that provides high tensile strength.</title>
        <authorList>
            <person name="Kono N."/>
            <person name="Nakamura H."/>
            <person name="Ohtoshi R."/>
            <person name="Tomita M."/>
            <person name="Numata K."/>
            <person name="Arakawa K."/>
        </authorList>
    </citation>
    <scope>NUCLEOTIDE SEQUENCE [LARGE SCALE GENOMIC DNA]</scope>
</reference>